<evidence type="ECO:0000313" key="2">
    <source>
        <dbReference type="Proteomes" id="UP000544331"/>
    </source>
</evidence>
<evidence type="ECO:0000313" key="1">
    <source>
        <dbReference type="EMBL" id="KAF5702349.1"/>
    </source>
</evidence>
<organism evidence="1 2">
    <name type="scientific">Fusarium mundagurra</name>
    <dbReference type="NCBI Taxonomy" id="1567541"/>
    <lineage>
        <taxon>Eukaryota</taxon>
        <taxon>Fungi</taxon>
        <taxon>Dikarya</taxon>
        <taxon>Ascomycota</taxon>
        <taxon>Pezizomycotina</taxon>
        <taxon>Sordariomycetes</taxon>
        <taxon>Hypocreomycetidae</taxon>
        <taxon>Hypocreales</taxon>
        <taxon>Nectriaceae</taxon>
        <taxon>Fusarium</taxon>
        <taxon>Fusarium fujikuroi species complex</taxon>
    </lineage>
</organism>
<dbReference type="Proteomes" id="UP000544331">
    <property type="component" value="Unassembled WGS sequence"/>
</dbReference>
<accession>A0A8H5XYU7</accession>
<proteinExistence type="predicted"/>
<name>A0A8H5XYU7_9HYPO</name>
<sequence length="218" mass="24872">MKVSYLHTVNRRLDSRLVGLPTLEQWCTVKSRRASSYDDQDEKHPSALSFSLNQGVCIEVLAPEADKPQGSAAGTVDEECICCMILSIDRWQSNIPEGKLSERELRLRALNEHIYQCYVVLQEAKEKLGVDSNVVKVLSKVEREASDHFRRVYAEKTPDVEAPADEVPDGQREVQTLEQRQLALESQLFLLRGNVIPRIEELERHAMALRAEMEGRRE</sequence>
<protein>
    <submittedName>
        <fullName evidence="1">Uncharacterized protein</fullName>
    </submittedName>
</protein>
<keyword evidence="2" id="KW-1185">Reference proteome</keyword>
<dbReference type="OrthoDB" id="5098104at2759"/>
<reference evidence="1 2" key="1">
    <citation type="submission" date="2020-05" db="EMBL/GenBank/DDBJ databases">
        <title>Identification and distribution of gene clusters putatively required for synthesis of sphingolipid metabolism inhibitors in phylogenetically diverse species of the filamentous fungus Fusarium.</title>
        <authorList>
            <person name="Kim H.-S."/>
            <person name="Busman M."/>
            <person name="Brown D.W."/>
            <person name="Divon H."/>
            <person name="Uhlig S."/>
            <person name="Proctor R.H."/>
        </authorList>
    </citation>
    <scope>NUCLEOTIDE SEQUENCE [LARGE SCALE GENOMIC DNA]</scope>
    <source>
        <strain evidence="1 2">NRRL 66235</strain>
    </source>
</reference>
<dbReference type="AlphaFoldDB" id="A0A8H5XYU7"/>
<gene>
    <name evidence="1" type="ORF">FMUND_13518</name>
</gene>
<comment type="caution">
    <text evidence="1">The sequence shown here is derived from an EMBL/GenBank/DDBJ whole genome shotgun (WGS) entry which is preliminary data.</text>
</comment>
<dbReference type="EMBL" id="JAAOAN010000625">
    <property type="protein sequence ID" value="KAF5702349.1"/>
    <property type="molecule type" value="Genomic_DNA"/>
</dbReference>